<evidence type="ECO:0000313" key="13">
    <source>
        <dbReference type="Proteomes" id="UP000054350"/>
    </source>
</evidence>
<dbReference type="InterPro" id="IPR034182">
    <property type="entry name" value="Kexin/furin"/>
</dbReference>
<dbReference type="GO" id="GO:0004252">
    <property type="term" value="F:serine-type endopeptidase activity"/>
    <property type="evidence" value="ECO:0007669"/>
    <property type="project" value="UniProtKB-UniRule"/>
</dbReference>
<keyword evidence="10" id="KW-0812">Transmembrane</keyword>
<dbReference type="Pfam" id="PF01483">
    <property type="entry name" value="P_proprotein"/>
    <property type="match status" value="1"/>
</dbReference>
<dbReference type="SUPFAM" id="SSF52743">
    <property type="entry name" value="Subtilisin-like"/>
    <property type="match status" value="1"/>
</dbReference>
<dbReference type="CDD" id="cd04059">
    <property type="entry name" value="Peptidases_S8_Protein_convertases_Kexins_Furin-like"/>
    <property type="match status" value="1"/>
</dbReference>
<keyword evidence="10" id="KW-0472">Membrane</keyword>
<feature type="region of interest" description="Disordered" evidence="9">
    <location>
        <begin position="709"/>
        <end position="767"/>
    </location>
</feature>
<keyword evidence="10" id="KW-1133">Transmembrane helix</keyword>
<evidence type="ECO:0000256" key="6">
    <source>
        <dbReference type="ARBA" id="ARBA00022837"/>
    </source>
</evidence>
<keyword evidence="13" id="KW-1185">Reference proteome</keyword>
<evidence type="ECO:0000256" key="3">
    <source>
        <dbReference type="ARBA" id="ARBA00022729"/>
    </source>
</evidence>
<evidence type="ECO:0000256" key="2">
    <source>
        <dbReference type="ARBA" id="ARBA00022670"/>
    </source>
</evidence>
<dbReference type="Gene3D" id="3.40.50.200">
    <property type="entry name" value="Peptidase S8/S53 domain"/>
    <property type="match status" value="1"/>
</dbReference>
<name>A0A0L0SR36_ALLM3</name>
<sequence>MNLPATSAVDADAVLVPSNALPPLSYQRPSSPRSVRNGDVNNTNTLAYYAATLDRLSDARDAIARWTGAHLVGRVGELPNVYLFAVPAETVDRITRAVGGGGAEWVPMVRRRNLFHRAVPTEAVGSRSASAGTFSDPLFMLQWHLLNRVQATNDLDIFGTWRSGITGDGVTVGLVDEGVEYTHPDIAPNFDASLSYDFNTHAALPQLPLDSSETHGTRCAGEIVAAADNSVCGVGVAYGAKLAGIRILAGPVTIADEAAALNYQYQRISVYSNSWGPNDDGETVDTPSSITATALLNGVTNGRGGKGVIYVWAAGNGGDNGDNCNYDGYANNPWSMAIGALDINNQTPFYGEPCPAIMGVAYSGNSNTRLTTTDNGASCTASHSGTSAAAPLASGISALLLSARPELTWRDVHDIFRKSAIPVNPSADWTLLPSGLRYSTYYGYGKLDVARTLATMQRHTLLGPQSTLTLPAVAVNQRVGDLLPPVIARQVVTDTRRAGEYWTRVERVGVTVWVDHQQRGDLAYYLTSPLNVTSVLATPRPQDTSADGLNGWRFMSVMHWGEPVGGTWTLKVVDTKDPAKTGTVRQWQLSFWTEVVANASTALPPGSSVEMSTPTAAPSPLQTCLTDVWCPPVGQAAIAGIIIGAVAAVVGIALIARRFRTPRADRRTSESQSALVVPAKPTAPAVGGKGMMLGLQVTSLAYAPLNSPVASPSASPMRAPAAQIGMPVRTASQNGSMPQSPGPATPLPPIKTPASVGKTALDGNGAE</sequence>
<keyword evidence="2 8" id="KW-0645">Protease</keyword>
<dbReference type="Pfam" id="PF00082">
    <property type="entry name" value="Peptidase_S8"/>
    <property type="match status" value="1"/>
</dbReference>
<dbReference type="Gene3D" id="2.60.120.260">
    <property type="entry name" value="Galactose-binding domain-like"/>
    <property type="match status" value="1"/>
</dbReference>
<dbReference type="STRING" id="578462.A0A0L0SR36"/>
<evidence type="ECO:0000256" key="4">
    <source>
        <dbReference type="ARBA" id="ARBA00022801"/>
    </source>
</evidence>
<dbReference type="GO" id="GO:0016485">
    <property type="term" value="P:protein processing"/>
    <property type="evidence" value="ECO:0007669"/>
    <property type="project" value="TreeGrafter"/>
</dbReference>
<feature type="transmembrane region" description="Helical" evidence="10">
    <location>
        <begin position="636"/>
        <end position="656"/>
    </location>
</feature>
<keyword evidence="6" id="KW-0106">Calcium</keyword>
<dbReference type="VEuPathDB" id="FungiDB:AMAG_10638"/>
<keyword evidence="4 8" id="KW-0378">Hydrolase</keyword>
<evidence type="ECO:0000256" key="7">
    <source>
        <dbReference type="PIRSR" id="PIRSR615500-1"/>
    </source>
</evidence>
<evidence type="ECO:0000256" key="5">
    <source>
        <dbReference type="ARBA" id="ARBA00022825"/>
    </source>
</evidence>
<dbReference type="Proteomes" id="UP000054350">
    <property type="component" value="Unassembled WGS sequence"/>
</dbReference>
<evidence type="ECO:0000259" key="11">
    <source>
        <dbReference type="PROSITE" id="PS51829"/>
    </source>
</evidence>
<dbReference type="OrthoDB" id="300641at2759"/>
<dbReference type="GO" id="GO:0000139">
    <property type="term" value="C:Golgi membrane"/>
    <property type="evidence" value="ECO:0007669"/>
    <property type="project" value="TreeGrafter"/>
</dbReference>
<evidence type="ECO:0000256" key="8">
    <source>
        <dbReference type="PROSITE-ProRule" id="PRU01240"/>
    </source>
</evidence>
<feature type="active site" description="Charge relay system" evidence="7 8">
    <location>
        <position position="215"/>
    </location>
</feature>
<evidence type="ECO:0000313" key="12">
    <source>
        <dbReference type="EMBL" id="KNE64972.1"/>
    </source>
</evidence>
<dbReference type="PROSITE" id="PS00138">
    <property type="entry name" value="SUBTILASE_SER"/>
    <property type="match status" value="1"/>
</dbReference>
<accession>A0A0L0SR36</accession>
<dbReference type="InterPro" id="IPR002884">
    <property type="entry name" value="P_dom"/>
</dbReference>
<evidence type="ECO:0000256" key="1">
    <source>
        <dbReference type="ARBA" id="ARBA00005325"/>
    </source>
</evidence>
<dbReference type="PRINTS" id="PR00723">
    <property type="entry name" value="SUBTILISIN"/>
</dbReference>
<dbReference type="InterPro" id="IPR023828">
    <property type="entry name" value="Peptidase_S8_Ser-AS"/>
</dbReference>
<feature type="active site" description="Charge relay system" evidence="7 8">
    <location>
        <position position="176"/>
    </location>
</feature>
<dbReference type="PROSITE" id="PS51829">
    <property type="entry name" value="P_HOMO_B"/>
    <property type="match status" value="1"/>
</dbReference>
<dbReference type="AlphaFoldDB" id="A0A0L0SR36"/>
<dbReference type="PANTHER" id="PTHR42884">
    <property type="entry name" value="PROPROTEIN CONVERTASE SUBTILISIN/KEXIN-RELATED"/>
    <property type="match status" value="1"/>
</dbReference>
<dbReference type="InterPro" id="IPR015500">
    <property type="entry name" value="Peptidase_S8_subtilisin-rel"/>
</dbReference>
<dbReference type="InterPro" id="IPR008979">
    <property type="entry name" value="Galactose-bd-like_sf"/>
</dbReference>
<feature type="active site" description="Charge relay system" evidence="7 8">
    <location>
        <position position="387"/>
    </location>
</feature>
<dbReference type="GO" id="GO:0005802">
    <property type="term" value="C:trans-Golgi network"/>
    <property type="evidence" value="ECO:0007669"/>
    <property type="project" value="TreeGrafter"/>
</dbReference>
<dbReference type="SUPFAM" id="SSF49785">
    <property type="entry name" value="Galactose-binding domain-like"/>
    <property type="match status" value="1"/>
</dbReference>
<reference evidence="13" key="2">
    <citation type="submission" date="2009-11" db="EMBL/GenBank/DDBJ databases">
        <title>The Genome Sequence of Allomyces macrogynus strain ATCC 38327.</title>
        <authorList>
            <consortium name="The Broad Institute Genome Sequencing Platform"/>
            <person name="Russ C."/>
            <person name="Cuomo C."/>
            <person name="Shea T."/>
            <person name="Young S.K."/>
            <person name="Zeng Q."/>
            <person name="Koehrsen M."/>
            <person name="Haas B."/>
            <person name="Borodovsky M."/>
            <person name="Guigo R."/>
            <person name="Alvarado L."/>
            <person name="Berlin A."/>
            <person name="Borenstein D."/>
            <person name="Chen Z."/>
            <person name="Engels R."/>
            <person name="Freedman E."/>
            <person name="Gellesch M."/>
            <person name="Goldberg J."/>
            <person name="Griggs A."/>
            <person name="Gujja S."/>
            <person name="Heiman D."/>
            <person name="Hepburn T."/>
            <person name="Howarth C."/>
            <person name="Jen D."/>
            <person name="Larson L."/>
            <person name="Lewis B."/>
            <person name="Mehta T."/>
            <person name="Park D."/>
            <person name="Pearson M."/>
            <person name="Roberts A."/>
            <person name="Saif S."/>
            <person name="Shenoy N."/>
            <person name="Sisk P."/>
            <person name="Stolte C."/>
            <person name="Sykes S."/>
            <person name="Walk T."/>
            <person name="White J."/>
            <person name="Yandava C."/>
            <person name="Burger G."/>
            <person name="Gray M.W."/>
            <person name="Holland P.W.H."/>
            <person name="King N."/>
            <person name="Lang F.B.F."/>
            <person name="Roger A.J."/>
            <person name="Ruiz-Trillo I."/>
            <person name="Lander E."/>
            <person name="Nusbaum C."/>
        </authorList>
    </citation>
    <scope>NUCLEOTIDE SEQUENCE [LARGE SCALE GENOMIC DNA]</scope>
    <source>
        <strain evidence="13">ATCC 38327</strain>
    </source>
</reference>
<dbReference type="InterPro" id="IPR036852">
    <property type="entry name" value="Peptidase_S8/S53_dom_sf"/>
</dbReference>
<keyword evidence="5 8" id="KW-0720">Serine protease</keyword>
<dbReference type="EMBL" id="GG745346">
    <property type="protein sequence ID" value="KNE64972.1"/>
    <property type="molecule type" value="Genomic_DNA"/>
</dbReference>
<organism evidence="12 13">
    <name type="scientific">Allomyces macrogynus (strain ATCC 38327)</name>
    <name type="common">Allomyces javanicus var. macrogynus</name>
    <dbReference type="NCBI Taxonomy" id="578462"/>
    <lineage>
        <taxon>Eukaryota</taxon>
        <taxon>Fungi</taxon>
        <taxon>Fungi incertae sedis</taxon>
        <taxon>Blastocladiomycota</taxon>
        <taxon>Blastocladiomycetes</taxon>
        <taxon>Blastocladiales</taxon>
        <taxon>Blastocladiaceae</taxon>
        <taxon>Allomyces</taxon>
    </lineage>
</organism>
<protein>
    <recommendedName>
        <fullName evidence="11">P/Homo B domain-containing protein</fullName>
    </recommendedName>
</protein>
<dbReference type="eggNOG" id="KOG3525">
    <property type="taxonomic scope" value="Eukaryota"/>
</dbReference>
<feature type="compositionally biased region" description="Polar residues" evidence="9">
    <location>
        <begin position="730"/>
        <end position="739"/>
    </location>
</feature>
<dbReference type="PROSITE" id="PS00137">
    <property type="entry name" value="SUBTILASE_HIS"/>
    <property type="match status" value="1"/>
</dbReference>
<evidence type="ECO:0000256" key="10">
    <source>
        <dbReference type="SAM" id="Phobius"/>
    </source>
</evidence>
<proteinExistence type="inferred from homology"/>
<dbReference type="PROSITE" id="PS51892">
    <property type="entry name" value="SUBTILASE"/>
    <property type="match status" value="1"/>
</dbReference>
<evidence type="ECO:0000256" key="9">
    <source>
        <dbReference type="SAM" id="MobiDB-lite"/>
    </source>
</evidence>
<dbReference type="InterPro" id="IPR000209">
    <property type="entry name" value="Peptidase_S8/S53_dom"/>
</dbReference>
<comment type="similarity">
    <text evidence="1">Belongs to the peptidase S8 family. Furin subfamily.</text>
</comment>
<feature type="domain" description="P/Homo B" evidence="11">
    <location>
        <begin position="462"/>
        <end position="597"/>
    </location>
</feature>
<reference evidence="12 13" key="1">
    <citation type="submission" date="2009-11" db="EMBL/GenBank/DDBJ databases">
        <title>Annotation of Allomyces macrogynus ATCC 38327.</title>
        <authorList>
            <consortium name="The Broad Institute Genome Sequencing Platform"/>
            <person name="Russ C."/>
            <person name="Cuomo C."/>
            <person name="Burger G."/>
            <person name="Gray M.W."/>
            <person name="Holland P.W.H."/>
            <person name="King N."/>
            <person name="Lang F.B.F."/>
            <person name="Roger A.J."/>
            <person name="Ruiz-Trillo I."/>
            <person name="Young S.K."/>
            <person name="Zeng Q."/>
            <person name="Gargeya S."/>
            <person name="Fitzgerald M."/>
            <person name="Haas B."/>
            <person name="Abouelleil A."/>
            <person name="Alvarado L."/>
            <person name="Arachchi H.M."/>
            <person name="Berlin A."/>
            <person name="Chapman S.B."/>
            <person name="Gearin G."/>
            <person name="Goldberg J."/>
            <person name="Griggs A."/>
            <person name="Gujja S."/>
            <person name="Hansen M."/>
            <person name="Heiman D."/>
            <person name="Howarth C."/>
            <person name="Larimer J."/>
            <person name="Lui A."/>
            <person name="MacDonald P.J.P."/>
            <person name="McCowen C."/>
            <person name="Montmayeur A."/>
            <person name="Murphy C."/>
            <person name="Neiman D."/>
            <person name="Pearson M."/>
            <person name="Priest M."/>
            <person name="Roberts A."/>
            <person name="Saif S."/>
            <person name="Shea T."/>
            <person name="Sisk P."/>
            <person name="Stolte C."/>
            <person name="Sykes S."/>
            <person name="Wortman J."/>
            <person name="Nusbaum C."/>
            <person name="Birren B."/>
        </authorList>
    </citation>
    <scope>NUCLEOTIDE SEQUENCE [LARGE SCALE GENOMIC DNA]</scope>
    <source>
        <strain evidence="12 13">ATCC 38327</strain>
    </source>
</reference>
<feature type="compositionally biased region" description="Low complexity" evidence="9">
    <location>
        <begin position="709"/>
        <end position="722"/>
    </location>
</feature>
<keyword evidence="3" id="KW-0732">Signal</keyword>
<dbReference type="InterPro" id="IPR022398">
    <property type="entry name" value="Peptidase_S8_His-AS"/>
</dbReference>
<gene>
    <name evidence="12" type="ORF">AMAG_10638</name>
</gene>
<dbReference type="PANTHER" id="PTHR42884:SF14">
    <property type="entry name" value="NEUROENDOCRINE CONVERTASE 1"/>
    <property type="match status" value="1"/>
</dbReference>
<feature type="compositionally biased region" description="Pro residues" evidence="9">
    <location>
        <begin position="740"/>
        <end position="751"/>
    </location>
</feature>